<accession>A0A699HWS2</accession>
<sequence length="81" mass="9347">MQKVKGWYRARIARLGTSTGVPNPWINAGFYDNGYVYVESLVPLMYSYIEDSFVQPNDFVNTSIFLTLLFKVSDSRTSSWH</sequence>
<dbReference type="AlphaFoldDB" id="A0A699HWS2"/>
<reference evidence="1" key="1">
    <citation type="journal article" date="2019" name="Sci. Rep.">
        <title>Draft genome of Tanacetum cinerariifolium, the natural source of mosquito coil.</title>
        <authorList>
            <person name="Yamashiro T."/>
            <person name="Shiraishi A."/>
            <person name="Satake H."/>
            <person name="Nakayama K."/>
        </authorList>
    </citation>
    <scope>NUCLEOTIDE SEQUENCE</scope>
</reference>
<comment type="caution">
    <text evidence="1">The sequence shown here is derived from an EMBL/GenBank/DDBJ whole genome shotgun (WGS) entry which is preliminary data.</text>
</comment>
<protein>
    <submittedName>
        <fullName evidence="1">Uncharacterized protein</fullName>
    </submittedName>
</protein>
<organism evidence="1">
    <name type="scientific">Tanacetum cinerariifolium</name>
    <name type="common">Dalmatian daisy</name>
    <name type="synonym">Chrysanthemum cinerariifolium</name>
    <dbReference type="NCBI Taxonomy" id="118510"/>
    <lineage>
        <taxon>Eukaryota</taxon>
        <taxon>Viridiplantae</taxon>
        <taxon>Streptophyta</taxon>
        <taxon>Embryophyta</taxon>
        <taxon>Tracheophyta</taxon>
        <taxon>Spermatophyta</taxon>
        <taxon>Magnoliopsida</taxon>
        <taxon>eudicotyledons</taxon>
        <taxon>Gunneridae</taxon>
        <taxon>Pentapetalae</taxon>
        <taxon>asterids</taxon>
        <taxon>campanulids</taxon>
        <taxon>Asterales</taxon>
        <taxon>Asteraceae</taxon>
        <taxon>Asteroideae</taxon>
        <taxon>Anthemideae</taxon>
        <taxon>Anthemidinae</taxon>
        <taxon>Tanacetum</taxon>
    </lineage>
</organism>
<dbReference type="EMBL" id="BKCJ010211344">
    <property type="protein sequence ID" value="GEY80495.1"/>
    <property type="molecule type" value="Genomic_DNA"/>
</dbReference>
<name>A0A699HWS2_TANCI</name>
<gene>
    <name evidence="1" type="ORF">Tci_452469</name>
</gene>
<evidence type="ECO:0000313" key="1">
    <source>
        <dbReference type="EMBL" id="GEY80495.1"/>
    </source>
</evidence>
<proteinExistence type="predicted"/>